<protein>
    <submittedName>
        <fullName evidence="1">Uncharacterized protein</fullName>
    </submittedName>
</protein>
<accession>A0A449HDU0</accession>
<gene>
    <name evidence="1" type="ORF">NCTC1935_00036</name>
</gene>
<organism evidence="1">
    <name type="scientific">Nocardia farcinica</name>
    <dbReference type="NCBI Taxonomy" id="37329"/>
    <lineage>
        <taxon>Bacteria</taxon>
        <taxon>Bacillati</taxon>
        <taxon>Actinomycetota</taxon>
        <taxon>Actinomycetes</taxon>
        <taxon>Mycobacteriales</taxon>
        <taxon>Nocardiaceae</taxon>
        <taxon>Nocardia</taxon>
    </lineage>
</organism>
<dbReference type="EMBL" id="CAACYE010000002">
    <property type="protein sequence ID" value="VFA81011.1"/>
    <property type="molecule type" value="Genomic_DNA"/>
</dbReference>
<name>A0A449HDU0_NOCFR</name>
<evidence type="ECO:0000313" key="1">
    <source>
        <dbReference type="EMBL" id="VFA81011.1"/>
    </source>
</evidence>
<dbReference type="RefSeq" id="WP_040801171.1">
    <property type="nucleotide sequence ID" value="NZ_CAACYE020000006.1"/>
</dbReference>
<reference evidence="1" key="1">
    <citation type="submission" date="2019-02" db="EMBL/GenBank/DDBJ databases">
        <authorList>
            <consortium name="Pathogen Informatics"/>
        </authorList>
    </citation>
    <scope>NUCLEOTIDE SEQUENCE</scope>
    <source>
        <strain evidence="1">3012STDY6733949</strain>
    </source>
</reference>
<dbReference type="AlphaFoldDB" id="A0A449HDU0"/>
<sequence>MSELIDVTDTARAMGYECPVSVESTIPAAEVAEVLAAARDAAAGAAMAATVSAVPFRIVRTEGGVIRPVEMVLVLLRGGAGATATILTAA</sequence>
<proteinExistence type="predicted"/>